<feature type="transmembrane region" description="Helical" evidence="9">
    <location>
        <begin position="440"/>
        <end position="459"/>
    </location>
</feature>
<comment type="similarity">
    <text evidence="3">Belongs to the major facilitator superfamily.</text>
</comment>
<dbReference type="PANTHER" id="PTHR23502:SF7">
    <property type="entry name" value="DRUG_PROTON ANTIPORTER YHK8-RELATED"/>
    <property type="match status" value="1"/>
</dbReference>
<name>A0AAN6S593_9PEZI</name>
<feature type="transmembrane region" description="Helical" evidence="9">
    <location>
        <begin position="465"/>
        <end position="485"/>
    </location>
</feature>
<dbReference type="Gene3D" id="1.20.1250.20">
    <property type="entry name" value="MFS general substrate transporter like domains"/>
    <property type="match status" value="1"/>
</dbReference>
<dbReference type="PANTHER" id="PTHR23502">
    <property type="entry name" value="MAJOR FACILITATOR SUPERFAMILY"/>
    <property type="match status" value="1"/>
</dbReference>
<keyword evidence="5 9" id="KW-0812">Transmembrane</keyword>
<evidence type="ECO:0000256" key="8">
    <source>
        <dbReference type="SAM" id="MobiDB-lite"/>
    </source>
</evidence>
<feature type="transmembrane region" description="Helical" evidence="9">
    <location>
        <begin position="279"/>
        <end position="299"/>
    </location>
</feature>
<evidence type="ECO:0000259" key="10">
    <source>
        <dbReference type="PROSITE" id="PS50850"/>
    </source>
</evidence>
<keyword evidence="12" id="KW-1185">Reference proteome</keyword>
<evidence type="ECO:0000313" key="11">
    <source>
        <dbReference type="EMBL" id="KAK3941627.1"/>
    </source>
</evidence>
<evidence type="ECO:0000256" key="5">
    <source>
        <dbReference type="ARBA" id="ARBA00022692"/>
    </source>
</evidence>
<evidence type="ECO:0000313" key="12">
    <source>
        <dbReference type="Proteomes" id="UP001303473"/>
    </source>
</evidence>
<accession>A0AAN6S593</accession>
<dbReference type="SUPFAM" id="SSF103473">
    <property type="entry name" value="MFS general substrate transporter"/>
    <property type="match status" value="1"/>
</dbReference>
<feature type="transmembrane region" description="Helical" evidence="9">
    <location>
        <begin position="191"/>
        <end position="208"/>
    </location>
</feature>
<dbReference type="GO" id="GO:0005886">
    <property type="term" value="C:plasma membrane"/>
    <property type="evidence" value="ECO:0007669"/>
    <property type="project" value="UniProtKB-SubCell"/>
</dbReference>
<evidence type="ECO:0000256" key="3">
    <source>
        <dbReference type="ARBA" id="ARBA00008335"/>
    </source>
</evidence>
<comment type="caution">
    <text evidence="11">The sequence shown here is derived from an EMBL/GenBank/DDBJ whole genome shotgun (WGS) entry which is preliminary data.</text>
</comment>
<feature type="transmembrane region" description="Helical" evidence="9">
    <location>
        <begin position="220"/>
        <end position="241"/>
    </location>
</feature>
<dbReference type="InterPro" id="IPR036259">
    <property type="entry name" value="MFS_trans_sf"/>
</dbReference>
<gene>
    <name evidence="11" type="ORF">QBC46DRAFT_382112</name>
</gene>
<evidence type="ECO:0000256" key="2">
    <source>
        <dbReference type="ARBA" id="ARBA00004236"/>
    </source>
</evidence>
<sequence length="558" mass="61910">MDEKDIERGLDTQQQPQYPTEKAEESPIDASEGGGEGFGPIRTAAAAPTTPRPLSRASRNSRGSLSRERSNNGYGCDDLAEDSDNTNPSDSSAQQQEKDPFEVGWEGGDNDPMCPRSMPTWRKWVIIGITSFGSFCVTNASSIYTTTYAQMDAEFHNSRIIATLGLSTFVLGIALGPFWSPLAEFYGRRPIYLAAFAAYLIWIIPSAVSQNIQTMIVARFFQGLAGSAFLSVSGGTVGDLFDRKTMQAPMAIFTLAPFIGPSTGPLIGGFINYNVYWRWTHYFLIIWSFVLFVSIAVLVPETYHPVLLKAKAQRIRAETGDGRYKAPMEKSTKSIPKTVAWSLLRPFQLLIFEPMCLVLDIYAAVLLGILYLFFGAFPLVFINNHGFNLWQVGLTFLGLFCAMVIAVLSTPIWHHIRDYLPERRQRLYGGELKSEPEDQLPSVIFGAPLITGGLFWFGFTTYPNIHWIVPIIGSGVFGLGTVDAYPLYAASALAGNAFVRCTFAAAFPLFGIQMYEKLGYQWATGLLAFLTLAMLPFPYLFFRYGKKLRARSRFATAS</sequence>
<organism evidence="11 12">
    <name type="scientific">Diplogelasinospora grovesii</name>
    <dbReference type="NCBI Taxonomy" id="303347"/>
    <lineage>
        <taxon>Eukaryota</taxon>
        <taxon>Fungi</taxon>
        <taxon>Dikarya</taxon>
        <taxon>Ascomycota</taxon>
        <taxon>Pezizomycotina</taxon>
        <taxon>Sordariomycetes</taxon>
        <taxon>Sordariomycetidae</taxon>
        <taxon>Sordariales</taxon>
        <taxon>Diplogelasinosporaceae</taxon>
        <taxon>Diplogelasinospora</taxon>
    </lineage>
</organism>
<dbReference type="InterPro" id="IPR011701">
    <property type="entry name" value="MFS"/>
</dbReference>
<dbReference type="Pfam" id="PF07690">
    <property type="entry name" value="MFS_1"/>
    <property type="match status" value="1"/>
</dbReference>
<comment type="subcellular location">
    <subcellularLocation>
        <location evidence="2">Cell membrane</location>
    </subcellularLocation>
    <subcellularLocation>
        <location evidence="1">Membrane</location>
        <topology evidence="1">Multi-pass membrane protein</topology>
    </subcellularLocation>
</comment>
<feature type="transmembrane region" description="Helical" evidence="9">
    <location>
        <begin position="160"/>
        <end position="179"/>
    </location>
</feature>
<dbReference type="EMBL" id="MU853781">
    <property type="protein sequence ID" value="KAK3941627.1"/>
    <property type="molecule type" value="Genomic_DNA"/>
</dbReference>
<keyword evidence="4" id="KW-1003">Cell membrane</keyword>
<dbReference type="GO" id="GO:0022857">
    <property type="term" value="F:transmembrane transporter activity"/>
    <property type="evidence" value="ECO:0007669"/>
    <property type="project" value="InterPro"/>
</dbReference>
<dbReference type="FunFam" id="1.20.1250.20:FF:000082">
    <property type="entry name" value="MFS multidrug transporter, putative"/>
    <property type="match status" value="1"/>
</dbReference>
<feature type="domain" description="Major facilitator superfamily (MFS) profile" evidence="10">
    <location>
        <begin position="126"/>
        <end position="558"/>
    </location>
</feature>
<evidence type="ECO:0000256" key="6">
    <source>
        <dbReference type="ARBA" id="ARBA00022989"/>
    </source>
</evidence>
<dbReference type="CDD" id="cd17323">
    <property type="entry name" value="MFS_Tpo1_MDR_like"/>
    <property type="match status" value="1"/>
</dbReference>
<keyword evidence="7 9" id="KW-0472">Membrane</keyword>
<keyword evidence="6 9" id="KW-1133">Transmembrane helix</keyword>
<feature type="compositionally biased region" description="Basic and acidic residues" evidence="8">
    <location>
        <begin position="1"/>
        <end position="10"/>
    </location>
</feature>
<feature type="transmembrane region" description="Helical" evidence="9">
    <location>
        <begin position="357"/>
        <end position="382"/>
    </location>
</feature>
<dbReference type="AlphaFoldDB" id="A0AAN6S593"/>
<dbReference type="InterPro" id="IPR020846">
    <property type="entry name" value="MFS_dom"/>
</dbReference>
<feature type="transmembrane region" description="Helical" evidence="9">
    <location>
        <begin position="124"/>
        <end position="145"/>
    </location>
</feature>
<protein>
    <submittedName>
        <fullName evidence="11">MFS general substrate transporter</fullName>
    </submittedName>
</protein>
<feature type="transmembrane region" description="Helical" evidence="9">
    <location>
        <begin position="253"/>
        <end position="273"/>
    </location>
</feature>
<evidence type="ECO:0000256" key="7">
    <source>
        <dbReference type="ARBA" id="ARBA00023136"/>
    </source>
</evidence>
<feature type="transmembrane region" description="Helical" evidence="9">
    <location>
        <begin position="394"/>
        <end position="416"/>
    </location>
</feature>
<feature type="compositionally biased region" description="Polar residues" evidence="8">
    <location>
        <begin position="85"/>
        <end position="95"/>
    </location>
</feature>
<proteinExistence type="inferred from homology"/>
<evidence type="ECO:0000256" key="4">
    <source>
        <dbReference type="ARBA" id="ARBA00022475"/>
    </source>
</evidence>
<reference evidence="12" key="1">
    <citation type="journal article" date="2023" name="Mol. Phylogenet. Evol.">
        <title>Genome-scale phylogeny and comparative genomics of the fungal order Sordariales.</title>
        <authorList>
            <person name="Hensen N."/>
            <person name="Bonometti L."/>
            <person name="Westerberg I."/>
            <person name="Brannstrom I.O."/>
            <person name="Guillou S."/>
            <person name="Cros-Aarteil S."/>
            <person name="Calhoun S."/>
            <person name="Haridas S."/>
            <person name="Kuo A."/>
            <person name="Mondo S."/>
            <person name="Pangilinan J."/>
            <person name="Riley R."/>
            <person name="LaButti K."/>
            <person name="Andreopoulos B."/>
            <person name="Lipzen A."/>
            <person name="Chen C."/>
            <person name="Yan M."/>
            <person name="Daum C."/>
            <person name="Ng V."/>
            <person name="Clum A."/>
            <person name="Steindorff A."/>
            <person name="Ohm R.A."/>
            <person name="Martin F."/>
            <person name="Silar P."/>
            <person name="Natvig D.O."/>
            <person name="Lalanne C."/>
            <person name="Gautier V."/>
            <person name="Ament-Velasquez S.L."/>
            <person name="Kruys A."/>
            <person name="Hutchinson M.I."/>
            <person name="Powell A.J."/>
            <person name="Barry K."/>
            <person name="Miller A.N."/>
            <person name="Grigoriev I.V."/>
            <person name="Debuchy R."/>
            <person name="Gladieux P."/>
            <person name="Hiltunen Thoren M."/>
            <person name="Johannesson H."/>
        </authorList>
    </citation>
    <scope>NUCLEOTIDE SEQUENCE [LARGE SCALE GENOMIC DNA]</scope>
    <source>
        <strain evidence="12">CBS 340.73</strain>
    </source>
</reference>
<feature type="region of interest" description="Disordered" evidence="8">
    <location>
        <begin position="1"/>
        <end position="112"/>
    </location>
</feature>
<evidence type="ECO:0000256" key="1">
    <source>
        <dbReference type="ARBA" id="ARBA00004141"/>
    </source>
</evidence>
<dbReference type="PROSITE" id="PS50850">
    <property type="entry name" value="MFS"/>
    <property type="match status" value="1"/>
</dbReference>
<evidence type="ECO:0000256" key="9">
    <source>
        <dbReference type="SAM" id="Phobius"/>
    </source>
</evidence>
<feature type="compositionally biased region" description="Low complexity" evidence="8">
    <location>
        <begin position="42"/>
        <end position="57"/>
    </location>
</feature>
<feature type="transmembrane region" description="Helical" evidence="9">
    <location>
        <begin position="521"/>
        <end position="542"/>
    </location>
</feature>
<dbReference type="Proteomes" id="UP001303473">
    <property type="component" value="Unassembled WGS sequence"/>
</dbReference>